<dbReference type="PANTHER" id="PTHR43439">
    <property type="entry name" value="PHENYLACETATE-COENZYME A LIGASE"/>
    <property type="match status" value="1"/>
</dbReference>
<dbReference type="InterPro" id="IPR020845">
    <property type="entry name" value="AMP-binding_CS"/>
</dbReference>
<evidence type="ECO:0000259" key="3">
    <source>
        <dbReference type="PROSITE" id="PS50075"/>
    </source>
</evidence>
<evidence type="ECO:0000313" key="4">
    <source>
        <dbReference type="EMBL" id="KAJ3580262.1"/>
    </source>
</evidence>
<keyword evidence="5" id="KW-1185">Reference proteome</keyword>
<dbReference type="InterPro" id="IPR051414">
    <property type="entry name" value="Adenylate-forming_Reductase"/>
</dbReference>
<dbReference type="Pfam" id="PF00550">
    <property type="entry name" value="PP-binding"/>
    <property type="match status" value="1"/>
</dbReference>
<dbReference type="SUPFAM" id="SSF56801">
    <property type="entry name" value="Acetyl-CoA synthetase-like"/>
    <property type="match status" value="1"/>
</dbReference>
<dbReference type="InterPro" id="IPR036291">
    <property type="entry name" value="NAD(P)-bd_dom_sf"/>
</dbReference>
<dbReference type="PROSITE" id="PS50075">
    <property type="entry name" value="CARRIER"/>
    <property type="match status" value="1"/>
</dbReference>
<evidence type="ECO:0000256" key="2">
    <source>
        <dbReference type="ARBA" id="ARBA00022553"/>
    </source>
</evidence>
<organism evidence="4 5">
    <name type="scientific">Xylaria arbuscula</name>
    <dbReference type="NCBI Taxonomy" id="114810"/>
    <lineage>
        <taxon>Eukaryota</taxon>
        <taxon>Fungi</taxon>
        <taxon>Dikarya</taxon>
        <taxon>Ascomycota</taxon>
        <taxon>Pezizomycotina</taxon>
        <taxon>Sordariomycetes</taxon>
        <taxon>Xylariomycetidae</taxon>
        <taxon>Xylariales</taxon>
        <taxon>Xylariaceae</taxon>
        <taxon>Xylaria</taxon>
    </lineage>
</organism>
<gene>
    <name evidence="4" type="ORF">NPX13_g292</name>
</gene>
<dbReference type="Pfam" id="PF23562">
    <property type="entry name" value="AMP-binding_C_3"/>
    <property type="match status" value="1"/>
</dbReference>
<dbReference type="SUPFAM" id="SSF47336">
    <property type="entry name" value="ACP-like"/>
    <property type="match status" value="1"/>
</dbReference>
<dbReference type="InterPro" id="IPR013120">
    <property type="entry name" value="FAR_NAD-bd"/>
</dbReference>
<dbReference type="InterPro" id="IPR042099">
    <property type="entry name" value="ANL_N_sf"/>
</dbReference>
<dbReference type="InterPro" id="IPR036736">
    <property type="entry name" value="ACP-like_sf"/>
</dbReference>
<dbReference type="Gene3D" id="3.40.50.720">
    <property type="entry name" value="NAD(P)-binding Rossmann-like Domain"/>
    <property type="match status" value="1"/>
</dbReference>
<accession>A0A9W8NPG9</accession>
<evidence type="ECO:0000256" key="1">
    <source>
        <dbReference type="ARBA" id="ARBA00022450"/>
    </source>
</evidence>
<dbReference type="InterPro" id="IPR020806">
    <property type="entry name" value="PKS_PP-bd"/>
</dbReference>
<dbReference type="Pfam" id="PF00501">
    <property type="entry name" value="AMP-binding"/>
    <property type="match status" value="1"/>
</dbReference>
<dbReference type="VEuPathDB" id="FungiDB:F4678DRAFT_419482"/>
<reference evidence="4" key="1">
    <citation type="submission" date="2022-07" db="EMBL/GenBank/DDBJ databases">
        <title>Genome Sequence of Xylaria arbuscula.</title>
        <authorList>
            <person name="Buettner E."/>
        </authorList>
    </citation>
    <scope>NUCLEOTIDE SEQUENCE</scope>
    <source>
        <strain evidence="4">VT107</strain>
    </source>
</reference>
<protein>
    <recommendedName>
        <fullName evidence="3">Carrier domain-containing protein</fullName>
    </recommendedName>
</protein>
<dbReference type="Gene3D" id="1.10.1200.10">
    <property type="entry name" value="ACP-like"/>
    <property type="match status" value="1"/>
</dbReference>
<feature type="domain" description="Carrier" evidence="3">
    <location>
        <begin position="572"/>
        <end position="648"/>
    </location>
</feature>
<evidence type="ECO:0000313" key="5">
    <source>
        <dbReference type="Proteomes" id="UP001148614"/>
    </source>
</evidence>
<keyword evidence="2" id="KW-0597">Phosphoprotein</keyword>
<dbReference type="SUPFAM" id="SSF51735">
    <property type="entry name" value="NAD(P)-binding Rossmann-fold domains"/>
    <property type="match status" value="1"/>
</dbReference>
<comment type="caution">
    <text evidence="4">The sequence shown here is derived from an EMBL/GenBank/DDBJ whole genome shotgun (WGS) entry which is preliminary data.</text>
</comment>
<dbReference type="AlphaFoldDB" id="A0A9W8NPG9"/>
<dbReference type="Pfam" id="PF07993">
    <property type="entry name" value="NAD_binding_4"/>
    <property type="match status" value="1"/>
</dbReference>
<dbReference type="EMBL" id="JANPWZ010000018">
    <property type="protein sequence ID" value="KAJ3580262.1"/>
    <property type="molecule type" value="Genomic_DNA"/>
</dbReference>
<dbReference type="PANTHER" id="PTHR43439:SF2">
    <property type="entry name" value="ENZYME, PUTATIVE (JCVI)-RELATED"/>
    <property type="match status" value="1"/>
</dbReference>
<dbReference type="InterPro" id="IPR000873">
    <property type="entry name" value="AMP-dep_synth/lig_dom"/>
</dbReference>
<dbReference type="PROSITE" id="PS00455">
    <property type="entry name" value="AMP_BINDING"/>
    <property type="match status" value="1"/>
</dbReference>
<sequence>MTEKLEVSSPANEAAASPWLAFTLPQLVDKRANENPDSIYGSWPVDPNSYSAGVRNITYAQFANIINGLAWWIEKGSGLGNRDETLAYVGPNDVRFTALVFAGMKSGHRIFLTSPRNSPIAHRKLFGTLKCRTLVTPDPTLPYARPILEAVEECQTLKIPSIDELLSTAHPVYVVDKILDTTLEESFFVVHTSGSTGIPKPIIWTQATAMRHAEASSRDPSHGQTSVDTLIRGKRMLSTLPPFHGAGLVQHLLYATVFGNVIAIPAATGPIVTAQGVVDALKQTPADVVVMVPSVVAELADDPDLLDYCAQNLQLILYIGGDLPHAVGDRVASKVRLRCWWGASEVGFPQQMIVPELEAREGGWHYVRFAPWVGAKFDMVNDNLYELVISRDEGLADTQTTFTIRGFEELAEYRTKDLFEPHPEVPDAWRWRARADDIIVFLNGEKTNPVSMEQHVVAGNAGVISGAIVVGAQRFEAALIIEPVITEGFLSTAEQAALIEQVWPSVDEANRSAPAHARVDKSLILVANRPFIRSGKGTIQRAANVVQYADDVDNLYANADVSGANSQTTDARDVNAVMRLILDTLRDMEGLSATEADTNIFDSGMDSLRALQLVRVLRKAIGSPKLALSTVYQNPSPRQLATAIASNSSGSADDHDFQKIHKELLATYQGVLQEIPKLSEASSTKEEEQIDVLLTGSTGTLGTSILSALLSNPSIGHIYCLNRSQDGGHEAQIKRFASSNLSTDTLANRVTFLHEDLTDPKLGLSTETYAELRARVKVLIHNAWPVNFNLNILAFRPLLAGLVNLFRFAAGAAPRSIRTFFVSSVSAVTGLSAGAAEETVPDESKLLPASLANGYAGSKRLAELLCGFAARHLHIPVGILRIGQVAGSTAREGAIWNRSEWLPSLVISSLLRLNRLPENLGPQFSEVDWVPSDLLGIVISEIVLTGANKPPSDGVEVFNVRNPKTMSWSSLIPTVAEFAEKGSDEKGIQVVPPEAWLEVLQKSAEIDGDERLVARNPAIKLVDFYRESLWPRLSEDVQSQLPMDVTRAVTTSNRLRNLPPVSSEWMMKWVGEWLKDVEASTKSS</sequence>
<dbReference type="InterPro" id="IPR009081">
    <property type="entry name" value="PP-bd_ACP"/>
</dbReference>
<keyword evidence="1" id="KW-0596">Phosphopantetheine</keyword>
<dbReference type="SMART" id="SM00823">
    <property type="entry name" value="PKS_PP"/>
    <property type="match status" value="1"/>
</dbReference>
<dbReference type="Proteomes" id="UP001148614">
    <property type="component" value="Unassembled WGS sequence"/>
</dbReference>
<dbReference type="GO" id="GO:0031177">
    <property type="term" value="F:phosphopantetheine binding"/>
    <property type="evidence" value="ECO:0007669"/>
    <property type="project" value="InterPro"/>
</dbReference>
<proteinExistence type="predicted"/>
<dbReference type="Gene3D" id="3.40.50.12780">
    <property type="entry name" value="N-terminal domain of ligase-like"/>
    <property type="match status" value="1"/>
</dbReference>
<name>A0A9W8NPG9_9PEZI</name>